<name>A0A0F5IVF3_9BACT</name>
<feature type="domain" description="Major fimbrial subunit protein N-terminal" evidence="5">
    <location>
        <begin position="56"/>
        <end position="170"/>
    </location>
</feature>
<sequence length="961" mass="108450">MIHSGKNIFSLLASLFILVSCSDETLVGPGKGIEVEEGIPVTATVSFGTSEAMKIDTRATDFNDDKDPVYTLAILIFKKAADGTKNIVGTPHLFTSDEIKDKTVTFNTLSGKRYVYAVANYKSSIFNNLEDELKSVKNLDDLKNLSVKLQENNISVLDNQFLMSGCFVSENAAGEDEGYCVVKDGSLLSSAGGSGYIDLKRIMSSIRFEVYSNTGADFVADSWQVVNVPQYAKVVEQDSDYPGNSSDYESSKESSVFTTKEGKVGFSFLMMENRKTSVNTISSYDEREKQKSSPCSFVNAPAYSTYVILKGTYIGQTDQVIGTDKSPGKYVKAFTTYYIHLGDWTDKGYGKEFNNFSISRNYRYVYKVNVIGVDKLIVEVEKEGEDKQFWGGDGDMFVSSNNVRTFDAHYETTVISFSRKEIGDLISKYEATFDVEAGTDEQYETALNIFKNKFLIYASTPKNNFATNGTDDIDWVTYKRNTKGYEGFMKYKENTSDFPLDSEGFKEDLFNAYYYKHNPAADDPFDSDDESALIRYTCFIDEYYYGDDDDDDLALSKFINQQPRTIQICTYYKPNSDPSSTSTINMASYTFSQKSISTIYDLDELDKDHSINAYGVEWMQEGENLSPEKKIPQKTSFHQGIRNTWLSLGATEDQQYNFYYPDPFPDWTTYIDYNNNMLHPEKNHIEYACLTKNRDINGNGIIDKDEVRWYLPAITQYMGLVVGKDALPKEVRLYNNTVASSEVPIMSNSAYNYGYYVLYPSKGLSLSYLKSGEYPYRCIRNLRSIVRETTDFVTPSEKSYSYVPGDSYPSNFDNLDHTFKSYSFNRLNSKAKRSSVSGPLTFGHDIFDEENKLPESFEVGVMQEGDFTASGAASKNPCENAGDGWRLPNQRELFIISFYKKEEGVGTISLFSCTKGTSDNSYCGFIASRNDGNSVPTMGMWPGSWSGDDEIIKYRCVKDTK</sequence>
<keyword evidence="7" id="KW-1185">Reference proteome</keyword>
<dbReference type="PATRIC" id="fig|1203610.3.peg.4678"/>
<evidence type="ECO:0000259" key="5">
    <source>
        <dbReference type="Pfam" id="PF06321"/>
    </source>
</evidence>
<dbReference type="STRING" id="1203610.HMPREF1536_04589"/>
<dbReference type="HOGENOM" id="CLU_312324_0_0_10"/>
<proteinExistence type="inferred from homology"/>
<gene>
    <name evidence="6" type="ORF">HMPREF1536_04589</name>
</gene>
<dbReference type="InterPro" id="IPR029141">
    <property type="entry name" value="FimA_N"/>
</dbReference>
<evidence type="ECO:0000256" key="2">
    <source>
        <dbReference type="ARBA" id="ARBA00006011"/>
    </source>
</evidence>
<evidence type="ECO:0000313" key="7">
    <source>
        <dbReference type="Proteomes" id="UP000033035"/>
    </source>
</evidence>
<dbReference type="AlphaFoldDB" id="A0A0F5IVF3"/>
<organism evidence="6 7">
    <name type="scientific">Parabacteroides gordonii MS-1 = DSM 23371</name>
    <dbReference type="NCBI Taxonomy" id="1203610"/>
    <lineage>
        <taxon>Bacteria</taxon>
        <taxon>Pseudomonadati</taxon>
        <taxon>Bacteroidota</taxon>
        <taxon>Bacteroidia</taxon>
        <taxon>Bacteroidales</taxon>
        <taxon>Tannerellaceae</taxon>
        <taxon>Parabacteroides</taxon>
    </lineage>
</organism>
<reference evidence="6 7" key="1">
    <citation type="submission" date="2013-04" db="EMBL/GenBank/DDBJ databases">
        <title>The Genome Sequence of Parabacteroides gordonii DSM 23371.</title>
        <authorList>
            <consortium name="The Broad Institute Genomics Platform"/>
            <person name="Earl A."/>
            <person name="Ward D."/>
            <person name="Feldgarden M."/>
            <person name="Gevers D."/>
            <person name="Martens E."/>
            <person name="Sakamoto M."/>
            <person name="Benno Y."/>
            <person name="Suzuki N."/>
            <person name="Matsunaga N."/>
            <person name="Koshihara K."/>
            <person name="Seki M."/>
            <person name="Komiya H."/>
            <person name="Walker B."/>
            <person name="Young S."/>
            <person name="Zeng Q."/>
            <person name="Gargeya S."/>
            <person name="Fitzgerald M."/>
            <person name="Haas B."/>
            <person name="Abouelleil A."/>
            <person name="Allen A.W."/>
            <person name="Alvarado L."/>
            <person name="Arachchi H.M."/>
            <person name="Berlin A.M."/>
            <person name="Chapman S.B."/>
            <person name="Gainer-Dewar J."/>
            <person name="Goldberg J."/>
            <person name="Griggs A."/>
            <person name="Gujja S."/>
            <person name="Hansen M."/>
            <person name="Howarth C."/>
            <person name="Imamovic A."/>
            <person name="Ireland A."/>
            <person name="Larimer J."/>
            <person name="McCowan C."/>
            <person name="Murphy C."/>
            <person name="Pearson M."/>
            <person name="Poon T.W."/>
            <person name="Priest M."/>
            <person name="Roberts A."/>
            <person name="Saif S."/>
            <person name="Shea T."/>
            <person name="Sisk P."/>
            <person name="Sykes S."/>
            <person name="Wortman J."/>
            <person name="Nusbaum C."/>
            <person name="Birren B."/>
        </authorList>
    </citation>
    <scope>NUCLEOTIDE SEQUENCE [LARGE SCALE GENOMIC DNA]</scope>
    <source>
        <strain evidence="6 7">MS-1</strain>
    </source>
</reference>
<protein>
    <recommendedName>
        <fullName evidence="5">Major fimbrial subunit protein N-terminal domain-containing protein</fullName>
    </recommendedName>
</protein>
<evidence type="ECO:0000256" key="4">
    <source>
        <dbReference type="ARBA" id="ARBA00023263"/>
    </source>
</evidence>
<dbReference type="RefSeq" id="WP_028728139.1">
    <property type="nucleotide sequence ID" value="NZ_AUAE01000027.1"/>
</dbReference>
<dbReference type="InterPro" id="IPR018247">
    <property type="entry name" value="EF_Hand_1_Ca_BS"/>
</dbReference>
<comment type="caution">
    <text evidence="6">The sequence shown here is derived from an EMBL/GenBank/DDBJ whole genome shotgun (WGS) entry which is preliminary data.</text>
</comment>
<dbReference type="PROSITE" id="PS51257">
    <property type="entry name" value="PROKAR_LIPOPROTEIN"/>
    <property type="match status" value="1"/>
</dbReference>
<evidence type="ECO:0000313" key="6">
    <source>
        <dbReference type="EMBL" id="KKB49524.1"/>
    </source>
</evidence>
<dbReference type="Pfam" id="PF06321">
    <property type="entry name" value="P_gingi_FimA"/>
    <property type="match status" value="1"/>
</dbReference>
<evidence type="ECO:0000256" key="1">
    <source>
        <dbReference type="ARBA" id="ARBA00004561"/>
    </source>
</evidence>
<dbReference type="Gene3D" id="2.60.40.2580">
    <property type="match status" value="1"/>
</dbReference>
<keyword evidence="4" id="KW-0281">Fimbrium</keyword>
<accession>A0A0F5IVF3</accession>
<evidence type="ECO:0000256" key="3">
    <source>
        <dbReference type="ARBA" id="ARBA00022729"/>
    </source>
</evidence>
<dbReference type="EMBL" id="AQHW01000025">
    <property type="protein sequence ID" value="KKB49524.1"/>
    <property type="molecule type" value="Genomic_DNA"/>
</dbReference>
<dbReference type="GO" id="GO:0009289">
    <property type="term" value="C:pilus"/>
    <property type="evidence" value="ECO:0007669"/>
    <property type="project" value="UniProtKB-SubCell"/>
</dbReference>
<keyword evidence="3" id="KW-0732">Signal</keyword>
<dbReference type="PROSITE" id="PS00018">
    <property type="entry name" value="EF_HAND_1"/>
    <property type="match status" value="1"/>
</dbReference>
<comment type="subcellular location">
    <subcellularLocation>
        <location evidence="1">Fimbrium</location>
    </subcellularLocation>
</comment>
<dbReference type="Proteomes" id="UP000033035">
    <property type="component" value="Unassembled WGS sequence"/>
</dbReference>
<comment type="similarity">
    <text evidence="2">Belongs to the bacteroidetes fimbrillin superfamily. FimA/Mfa1 family.</text>
</comment>